<dbReference type="GO" id="GO:0016746">
    <property type="term" value="F:acyltransferase activity"/>
    <property type="evidence" value="ECO:0007669"/>
    <property type="project" value="UniProtKB-KW"/>
</dbReference>
<dbReference type="SUPFAM" id="SSF55729">
    <property type="entry name" value="Acyl-CoA N-acyltransferases (Nat)"/>
    <property type="match status" value="1"/>
</dbReference>
<reference evidence="2 3" key="1">
    <citation type="submission" date="2024-05" db="EMBL/GenBank/DDBJ databases">
        <title>Genome Sequence and Characterization of the New Strain Purple Sulfur Bacterium of Genus Thioalkalicoccus.</title>
        <authorList>
            <person name="Bryantseva I.A."/>
            <person name="Kyndt J.A."/>
            <person name="Imhoff J.F."/>
        </authorList>
    </citation>
    <scope>NUCLEOTIDE SEQUENCE [LARGE SCALE GENOMIC DNA]</scope>
    <source>
        <strain evidence="2 3">Um2</strain>
    </source>
</reference>
<dbReference type="Gene3D" id="3.40.630.30">
    <property type="match status" value="1"/>
</dbReference>
<comment type="caution">
    <text evidence="2">The sequence shown here is derived from an EMBL/GenBank/DDBJ whole genome shotgun (WGS) entry which is preliminary data.</text>
</comment>
<feature type="domain" description="N-acetyltransferase" evidence="1">
    <location>
        <begin position="10"/>
        <end position="168"/>
    </location>
</feature>
<proteinExistence type="predicted"/>
<name>A0ABV4BGA6_9GAMM</name>
<dbReference type="PROSITE" id="PS51186">
    <property type="entry name" value="GNAT"/>
    <property type="match status" value="1"/>
</dbReference>
<dbReference type="Proteomes" id="UP001564408">
    <property type="component" value="Unassembled WGS sequence"/>
</dbReference>
<protein>
    <submittedName>
        <fullName evidence="2">GNAT family N-acetyltransferase</fullName>
        <ecNumber evidence="2">2.3.1.-</ecNumber>
    </submittedName>
</protein>
<evidence type="ECO:0000313" key="2">
    <source>
        <dbReference type="EMBL" id="MEY6431410.1"/>
    </source>
</evidence>
<keyword evidence="3" id="KW-1185">Reference proteome</keyword>
<dbReference type="InterPro" id="IPR000182">
    <property type="entry name" value="GNAT_dom"/>
</dbReference>
<dbReference type="Pfam" id="PF13523">
    <property type="entry name" value="Acetyltransf_8"/>
    <property type="match status" value="1"/>
</dbReference>
<dbReference type="EMBL" id="JBDKXB010000003">
    <property type="protein sequence ID" value="MEY6431410.1"/>
    <property type="molecule type" value="Genomic_DNA"/>
</dbReference>
<dbReference type="EC" id="2.3.1.-" evidence="2"/>
<evidence type="ECO:0000313" key="3">
    <source>
        <dbReference type="Proteomes" id="UP001564408"/>
    </source>
</evidence>
<dbReference type="InterPro" id="IPR016181">
    <property type="entry name" value="Acyl_CoA_acyltransferase"/>
</dbReference>
<gene>
    <name evidence="2" type="ORF">ABC977_03200</name>
</gene>
<sequence length="182" mass="20000">MREPRLTRAVALAPCAARRERALLQRWLAAPHVRRWWGDPARNLDDLLSPPVGGGEALIEVAARPVGYVRWQIPSRDELVEAGLGDLPEGTLDIDIAIGEPAYLGRGVASKALRLLVRRLCATPAPPAIMICTAVDNLAALRAYEAAGFVRDRLFEDPQFGAMWCLLISTVATPRLPRPRPR</sequence>
<keyword evidence="2" id="KW-0012">Acyltransferase</keyword>
<dbReference type="RefSeq" id="WP_369665795.1">
    <property type="nucleotide sequence ID" value="NZ_JBDKXB010000003.1"/>
</dbReference>
<accession>A0ABV4BGA6</accession>
<keyword evidence="2" id="KW-0808">Transferase</keyword>
<organism evidence="2 3">
    <name type="scientific">Thioalkalicoccus limnaeus</name>
    <dbReference type="NCBI Taxonomy" id="120681"/>
    <lineage>
        <taxon>Bacteria</taxon>
        <taxon>Pseudomonadati</taxon>
        <taxon>Pseudomonadota</taxon>
        <taxon>Gammaproteobacteria</taxon>
        <taxon>Chromatiales</taxon>
        <taxon>Chromatiaceae</taxon>
        <taxon>Thioalkalicoccus</taxon>
    </lineage>
</organism>
<evidence type="ECO:0000259" key="1">
    <source>
        <dbReference type="PROSITE" id="PS51186"/>
    </source>
</evidence>